<proteinExistence type="predicted"/>
<keyword evidence="2" id="KW-1185">Reference proteome</keyword>
<dbReference type="RefSeq" id="YP_001497478.1">
    <property type="nucleotide sequence ID" value="NC_009898.1"/>
</dbReference>
<evidence type="ECO:0000313" key="2">
    <source>
        <dbReference type="Proteomes" id="UP000202419"/>
    </source>
</evidence>
<name>A7IWF7_PBCVN</name>
<dbReference type="GeneID" id="5658754"/>
<dbReference type="EMBL" id="DQ491002">
    <property type="protein sequence ID" value="ABT14681.1"/>
    <property type="molecule type" value="Genomic_DNA"/>
</dbReference>
<gene>
    <name evidence="1" type="primary">b282L</name>
    <name evidence="1" type="ORF">NY2A_b282L</name>
</gene>
<organism evidence="1 2">
    <name type="scientific">Paramecium bursaria Chlorella virus NY2A</name>
    <name type="common">PBCV-NY2A</name>
    <dbReference type="NCBI Taxonomy" id="46021"/>
    <lineage>
        <taxon>Viruses</taxon>
        <taxon>Varidnaviria</taxon>
        <taxon>Bamfordvirae</taxon>
        <taxon>Nucleocytoviricota</taxon>
        <taxon>Megaviricetes</taxon>
        <taxon>Algavirales</taxon>
        <taxon>Phycodnaviridae</taxon>
        <taxon>Chlorovirus</taxon>
        <taxon>Chlorovirus americanus</taxon>
    </lineage>
</organism>
<accession>A7IWF7</accession>
<organismHost>
    <name type="scientific">Chlorella</name>
    <dbReference type="NCBI Taxonomy" id="3071"/>
</organismHost>
<sequence length="80" mass="8644">MAAFSAFTRAFSTSRAASRSSFSAARMAAFSSRMRCFSSSFCLFASSRASSLAIFLASFCASDILRTIFVFIICLCDLCS</sequence>
<dbReference type="Proteomes" id="UP000202419">
    <property type="component" value="Segment"/>
</dbReference>
<reference evidence="1 2" key="1">
    <citation type="journal article" date="2007" name="Virology">
        <title>Sequence and annotation of the 369-kb NY-2A and the 345-kb AR158 viruses that infect Chlorella NC64A.</title>
        <authorList>
            <person name="Fitzgerald L.A."/>
            <person name="Graves M.V."/>
            <person name="Li X."/>
            <person name="Feldblyum T."/>
            <person name="Nierman W.C."/>
            <person name="Van Etten J.L."/>
        </authorList>
    </citation>
    <scope>NUCLEOTIDE SEQUENCE [LARGE SCALE GENOMIC DNA]</scope>
    <source>
        <strain evidence="1 2">NY-2A</strain>
    </source>
</reference>
<protein>
    <submittedName>
        <fullName evidence="1">Uncharacterized protein b282L</fullName>
    </submittedName>
</protein>
<evidence type="ECO:0000313" key="1">
    <source>
        <dbReference type="EMBL" id="ABT14681.1"/>
    </source>
</evidence>
<dbReference type="KEGG" id="vg:5658754"/>